<dbReference type="GO" id="GO:0003677">
    <property type="term" value="F:DNA binding"/>
    <property type="evidence" value="ECO:0007669"/>
    <property type="project" value="InterPro"/>
</dbReference>
<dbReference type="PROSITE" id="PS51198">
    <property type="entry name" value="UVRD_HELICASE_ATP_BIND"/>
    <property type="match status" value="1"/>
</dbReference>
<dbReference type="GO" id="GO:0005829">
    <property type="term" value="C:cytosol"/>
    <property type="evidence" value="ECO:0007669"/>
    <property type="project" value="TreeGrafter"/>
</dbReference>
<accession>A0A6J7DB69</accession>
<dbReference type="GO" id="GO:0005524">
    <property type="term" value="F:ATP binding"/>
    <property type="evidence" value="ECO:0007669"/>
    <property type="project" value="UniProtKB-KW"/>
</dbReference>
<dbReference type="GO" id="GO:0043138">
    <property type="term" value="F:3'-5' DNA helicase activity"/>
    <property type="evidence" value="ECO:0007669"/>
    <property type="project" value="TreeGrafter"/>
</dbReference>
<dbReference type="Gene3D" id="3.40.50.300">
    <property type="entry name" value="P-loop containing nucleotide triphosphate hydrolases"/>
    <property type="match status" value="2"/>
</dbReference>
<dbReference type="GO" id="GO:0016787">
    <property type="term" value="F:hydrolase activity"/>
    <property type="evidence" value="ECO:0007669"/>
    <property type="project" value="UniProtKB-KW"/>
</dbReference>
<keyword evidence="1" id="KW-0547">Nucleotide-binding</keyword>
<name>A0A6J7DB69_9ZZZZ</name>
<evidence type="ECO:0000256" key="1">
    <source>
        <dbReference type="ARBA" id="ARBA00022741"/>
    </source>
</evidence>
<dbReference type="AlphaFoldDB" id="A0A6J7DB69"/>
<keyword evidence="4" id="KW-0067">ATP-binding</keyword>
<evidence type="ECO:0000256" key="2">
    <source>
        <dbReference type="ARBA" id="ARBA00022801"/>
    </source>
</evidence>
<evidence type="ECO:0000256" key="4">
    <source>
        <dbReference type="ARBA" id="ARBA00022840"/>
    </source>
</evidence>
<evidence type="ECO:0000313" key="6">
    <source>
        <dbReference type="EMBL" id="CAB4866195.1"/>
    </source>
</evidence>
<organism evidence="6">
    <name type="scientific">freshwater metagenome</name>
    <dbReference type="NCBI Taxonomy" id="449393"/>
    <lineage>
        <taxon>unclassified sequences</taxon>
        <taxon>metagenomes</taxon>
        <taxon>ecological metagenomes</taxon>
    </lineage>
</organism>
<dbReference type="EMBL" id="CAFBLP010000009">
    <property type="protein sequence ID" value="CAB4866195.1"/>
    <property type="molecule type" value="Genomic_DNA"/>
</dbReference>
<proteinExistence type="predicted"/>
<feature type="domain" description="UvrD-like helicase ATP-binding" evidence="5">
    <location>
        <begin position="171"/>
        <end position="510"/>
    </location>
</feature>
<keyword evidence="2" id="KW-0378">Hydrolase</keyword>
<dbReference type="InterPro" id="IPR027417">
    <property type="entry name" value="P-loop_NTPase"/>
</dbReference>
<protein>
    <submittedName>
        <fullName evidence="6">Unannotated protein</fullName>
    </submittedName>
</protein>
<dbReference type="PANTHER" id="PTHR11070:SF45">
    <property type="entry name" value="DNA 3'-5' HELICASE"/>
    <property type="match status" value="1"/>
</dbReference>
<dbReference type="InterPro" id="IPR027785">
    <property type="entry name" value="UvrD-like_helicase_C"/>
</dbReference>
<sequence length="667" mass="72272">MSDTTLFPELQQERAQLDYARSCRDRMIEAFEQVDPDGSADHITKEYIEVTVAEALQDLRTPGAGDFFGRIDEDGDRWYIGRRHIEDGQHDPVVVDWRAPIAAPFYRATSIDPLGLTHRRRFTLADGDITAYLDEQLDDPDSAGAATGIPDPVLAEIGAARTGAMREIVATIQAEQDVVIRAPLQQALIVQGGPGTGKTAVGLHRAAYLLFEHRRQLARDGVLVVGPNRVFLDYIGNVLPSLGERSVQQRTVLDLCVPRVEVDGADTLELARLKGDPRMLEVLQRAVLGGIRLPQVAVRVPMGARTVVIEPDEFAAWVATALGGSATSRPLNRRRDALKAIAQQDLMRRTDKDDAWVRATVLREALTAAWPVQQPKTVLQRLFSIESVLAAAAEGILSAHEQALLLQAGRPGTKKRPWTPADQLLLDETHSLLNGPPFVFGHVVVDEAQDQSAVGLRVIGRRSPTGSFTILGDLAQSTTPAGQQQWPVVAQYLGAADYTVAHLTIGYRVPEPVLEVANLLLPFTAVDTVASRSVRMAGESPTMRVAAAADLAEAVAEEVLVARHRHVLTGVVAPQHLHAPIAAALAAHGLESMGRVQDVQRTHIPMFTAEAVKGLEFDAVVVVNPAEVFDGSPRGARLLYVAMTRAVQVLRMVGDAPFDASTLSSMV</sequence>
<dbReference type="Pfam" id="PF13538">
    <property type="entry name" value="UvrD_C_2"/>
    <property type="match status" value="1"/>
</dbReference>
<gene>
    <name evidence="6" type="ORF">UFOPK3376_00557</name>
</gene>
<dbReference type="GO" id="GO:0000725">
    <property type="term" value="P:recombinational repair"/>
    <property type="evidence" value="ECO:0007669"/>
    <property type="project" value="TreeGrafter"/>
</dbReference>
<keyword evidence="3" id="KW-0347">Helicase</keyword>
<dbReference type="InterPro" id="IPR014016">
    <property type="entry name" value="UvrD-like_ATP-bd"/>
</dbReference>
<dbReference type="PANTHER" id="PTHR11070">
    <property type="entry name" value="UVRD / RECB / PCRA DNA HELICASE FAMILY MEMBER"/>
    <property type="match status" value="1"/>
</dbReference>
<evidence type="ECO:0000256" key="3">
    <source>
        <dbReference type="ARBA" id="ARBA00022806"/>
    </source>
</evidence>
<reference evidence="6" key="1">
    <citation type="submission" date="2020-05" db="EMBL/GenBank/DDBJ databases">
        <authorList>
            <person name="Chiriac C."/>
            <person name="Salcher M."/>
            <person name="Ghai R."/>
            <person name="Kavagutti S V."/>
        </authorList>
    </citation>
    <scope>NUCLEOTIDE SEQUENCE</scope>
</reference>
<evidence type="ECO:0000259" key="5">
    <source>
        <dbReference type="PROSITE" id="PS51198"/>
    </source>
</evidence>
<dbReference type="InterPro" id="IPR000212">
    <property type="entry name" value="DNA_helicase_UvrD/REP"/>
</dbReference>
<dbReference type="SUPFAM" id="SSF52540">
    <property type="entry name" value="P-loop containing nucleoside triphosphate hydrolases"/>
    <property type="match status" value="1"/>
</dbReference>